<dbReference type="GO" id="GO:0008360">
    <property type="term" value="P:regulation of cell shape"/>
    <property type="evidence" value="ECO:0007669"/>
    <property type="project" value="UniProtKB-UniRule"/>
</dbReference>
<dbReference type="PANTHER" id="PTHR30135:SF3">
    <property type="entry name" value="GLUCONEOGENESIS FACTOR-RELATED"/>
    <property type="match status" value="1"/>
</dbReference>
<comment type="subcellular location">
    <subcellularLocation>
        <location evidence="2">Cytoplasm</location>
    </subcellularLocation>
</comment>
<dbReference type="HAMAP" id="MF_00973">
    <property type="entry name" value="Gluconeogen_factor"/>
    <property type="match status" value="1"/>
</dbReference>
<dbReference type="GeneID" id="73796833"/>
<dbReference type="GO" id="GO:0005737">
    <property type="term" value="C:cytoplasm"/>
    <property type="evidence" value="ECO:0007669"/>
    <property type="project" value="UniProtKB-SubCell"/>
</dbReference>
<dbReference type="Gene3D" id="3.40.50.10680">
    <property type="entry name" value="CofD-like domains"/>
    <property type="match status" value="1"/>
</dbReference>
<dbReference type="RefSeq" id="WP_008690583.1">
    <property type="nucleotide sequence ID" value="NZ_AP024510.1"/>
</dbReference>
<dbReference type="InterPro" id="IPR010119">
    <property type="entry name" value="Gluconeogen_factor"/>
</dbReference>
<evidence type="ECO:0000256" key="1">
    <source>
        <dbReference type="ARBA" id="ARBA00022490"/>
    </source>
</evidence>
<proteinExistence type="inferred from homology"/>
<evidence type="ECO:0000313" key="3">
    <source>
        <dbReference type="EMBL" id="TCU55707.1"/>
    </source>
</evidence>
<dbReference type="CDD" id="cd07187">
    <property type="entry name" value="YvcK_like"/>
    <property type="match status" value="1"/>
</dbReference>
<dbReference type="PANTHER" id="PTHR30135">
    <property type="entry name" value="UNCHARACTERIZED PROTEIN YVCK-RELATED"/>
    <property type="match status" value="1"/>
</dbReference>
<reference evidence="3 4" key="1">
    <citation type="submission" date="2019-03" db="EMBL/GenBank/DDBJ databases">
        <title>Genomic Encyclopedia of Type Strains, Phase IV (KMG-IV): sequencing the most valuable type-strain genomes for metagenomic binning, comparative biology and taxonomic classification.</title>
        <authorList>
            <person name="Goeker M."/>
        </authorList>
    </citation>
    <scope>NUCLEOTIDE SEQUENCE [LARGE SCALE GENOMIC DNA]</scope>
    <source>
        <strain evidence="3 4">DSM 29481</strain>
    </source>
</reference>
<keyword evidence="4" id="KW-1185">Reference proteome</keyword>
<accession>A0A4R3T4R7</accession>
<evidence type="ECO:0000256" key="2">
    <source>
        <dbReference type="HAMAP-Rule" id="MF_00973"/>
    </source>
</evidence>
<evidence type="ECO:0000313" key="4">
    <source>
        <dbReference type="Proteomes" id="UP000295773"/>
    </source>
</evidence>
<gene>
    <name evidence="3" type="ORF">EDD61_12138</name>
</gene>
<dbReference type="InterPro" id="IPR002882">
    <property type="entry name" value="CofD"/>
</dbReference>
<name>A0A4R3T4R7_9FIRM</name>
<protein>
    <recommendedName>
        <fullName evidence="2">Putative gluconeogenesis factor</fullName>
    </recommendedName>
</protein>
<dbReference type="NCBIfam" id="TIGR01826">
    <property type="entry name" value="CofD_related"/>
    <property type="match status" value="1"/>
</dbReference>
<organism evidence="3 4">
    <name type="scientific">Longicatena caecimuris</name>
    <dbReference type="NCBI Taxonomy" id="1796635"/>
    <lineage>
        <taxon>Bacteria</taxon>
        <taxon>Bacillati</taxon>
        <taxon>Bacillota</taxon>
        <taxon>Erysipelotrichia</taxon>
        <taxon>Erysipelotrichales</taxon>
        <taxon>Erysipelotrichaceae</taxon>
        <taxon>Longicatena</taxon>
    </lineage>
</organism>
<dbReference type="Pfam" id="PF01933">
    <property type="entry name" value="CofD"/>
    <property type="match status" value="1"/>
</dbReference>
<sequence length="315" mass="35175">MKNVAVIGGGTGLSVMLRGLKQIPDINLSAIVTVADDGGSTGRIRRQFHIPAMGDIRSVMCAMAEEETMFTSLMNFRFDGDDSDVGGHNLGNLILTALTQTSGSFMEAIRAFSKFLKVRGNIIPSSLQVITLYAIMEDGTIVRGESNIPKFSNRIEKVFYQDDVEATREALQAIHEADIIFYGIGSLYTSIMPNLIVNGVVDELKRNKAKKIYFCNAMTQPGETDHFSVEDHIRALQRHSFADAVDIVITHNNVVSKELLDKYLAMGSEPVKVKEEQHDYEILYRDVLSFEDQLIRHDSDKIRDVIQEVIEKELG</sequence>
<dbReference type="EMBL" id="SMBP01000021">
    <property type="protein sequence ID" value="TCU55707.1"/>
    <property type="molecule type" value="Genomic_DNA"/>
</dbReference>
<dbReference type="Proteomes" id="UP000295773">
    <property type="component" value="Unassembled WGS sequence"/>
</dbReference>
<dbReference type="InterPro" id="IPR038136">
    <property type="entry name" value="CofD-like_dom_sf"/>
</dbReference>
<comment type="function">
    <text evidence="2">Required for morphogenesis under gluconeogenic growth conditions.</text>
</comment>
<keyword evidence="1 2" id="KW-0963">Cytoplasm</keyword>
<comment type="caution">
    <text evidence="3">The sequence shown here is derived from an EMBL/GenBank/DDBJ whole genome shotgun (WGS) entry which is preliminary data.</text>
</comment>
<dbReference type="SUPFAM" id="SSF142338">
    <property type="entry name" value="CofD-like"/>
    <property type="match status" value="1"/>
</dbReference>
<dbReference type="GO" id="GO:0043743">
    <property type="term" value="F:LPPG:FO 2-phospho-L-lactate transferase activity"/>
    <property type="evidence" value="ECO:0007669"/>
    <property type="project" value="InterPro"/>
</dbReference>
<comment type="similarity">
    <text evidence="2">Belongs to the gluconeogenesis factor family.</text>
</comment>
<dbReference type="AlphaFoldDB" id="A0A4R3T4R7"/>